<organism evidence="2 3">
    <name type="scientific">Chryseobacterium oncorhynchi</name>
    <dbReference type="NCBI Taxonomy" id="741074"/>
    <lineage>
        <taxon>Bacteria</taxon>
        <taxon>Pseudomonadati</taxon>
        <taxon>Bacteroidota</taxon>
        <taxon>Flavobacteriia</taxon>
        <taxon>Flavobacteriales</taxon>
        <taxon>Weeksellaceae</taxon>
        <taxon>Chryseobacterium group</taxon>
        <taxon>Chryseobacterium</taxon>
    </lineage>
</organism>
<comment type="caution">
    <text evidence="2">The sequence shown here is derived from an EMBL/GenBank/DDBJ whole genome shotgun (WGS) entry which is preliminary data.</text>
</comment>
<dbReference type="PROSITE" id="PS50042">
    <property type="entry name" value="CNMP_BINDING_3"/>
    <property type="match status" value="1"/>
</dbReference>
<evidence type="ECO:0000313" key="2">
    <source>
        <dbReference type="EMBL" id="PWN66124.1"/>
    </source>
</evidence>
<dbReference type="InterPro" id="IPR000595">
    <property type="entry name" value="cNMP-bd_dom"/>
</dbReference>
<name>A0A316WXE6_9FLAO</name>
<dbReference type="OrthoDB" id="758145at2"/>
<dbReference type="InterPro" id="IPR018490">
    <property type="entry name" value="cNMP-bd_dom_sf"/>
</dbReference>
<dbReference type="Pfam" id="PF00027">
    <property type="entry name" value="cNMP_binding"/>
    <property type="match status" value="1"/>
</dbReference>
<dbReference type="RefSeq" id="WP_109619530.1">
    <property type="nucleotide sequence ID" value="NZ_PPEI02000002.1"/>
</dbReference>
<evidence type="ECO:0000259" key="1">
    <source>
        <dbReference type="PROSITE" id="PS50042"/>
    </source>
</evidence>
<feature type="domain" description="Cyclic nucleotide-binding" evidence="1">
    <location>
        <begin position="11"/>
        <end position="111"/>
    </location>
</feature>
<gene>
    <name evidence="2" type="ORF">C1638_007035</name>
</gene>
<dbReference type="Proteomes" id="UP000236182">
    <property type="component" value="Unassembled WGS sequence"/>
</dbReference>
<proteinExistence type="predicted"/>
<sequence length="188" mass="22170">MTEHIEKIKNLSFRFDKETIAALEKITTTEQFKKGKIILQQGDVCRKSYLIINGVARKFFYSDKKEITTEFFFKDDVAISFKSYINQKPSKEIIECLTDITVETVDYTAFETAKKQFPLLLEYDVLLTELYIIWLEDRLFDFHTLSAKERYEALLKKSPEYFHHLKLTHIASYLGVSLETLSRIRSKI</sequence>
<evidence type="ECO:0000313" key="3">
    <source>
        <dbReference type="Proteomes" id="UP000236182"/>
    </source>
</evidence>
<dbReference type="SUPFAM" id="SSF51206">
    <property type="entry name" value="cAMP-binding domain-like"/>
    <property type="match status" value="1"/>
</dbReference>
<keyword evidence="3" id="KW-1185">Reference proteome</keyword>
<protein>
    <submittedName>
        <fullName evidence="2">Crp/Fnr family transcriptional regulator</fullName>
    </submittedName>
</protein>
<dbReference type="Gene3D" id="2.60.120.10">
    <property type="entry name" value="Jelly Rolls"/>
    <property type="match status" value="1"/>
</dbReference>
<dbReference type="AlphaFoldDB" id="A0A316WXE6"/>
<dbReference type="InterPro" id="IPR014710">
    <property type="entry name" value="RmlC-like_jellyroll"/>
</dbReference>
<reference evidence="2" key="1">
    <citation type="submission" date="2018-04" db="EMBL/GenBank/DDBJ databases">
        <title>Draft Genome Sequences of Chryseobacterium lactis NCTC11390T isolated from milk, Chryseobacterium oncorhynchi 701B-08T from rainbow trout, and Chryseobacterium viscerum 687B-08T from diseased fish.</title>
        <authorList>
            <person name="Jeong J.-J."/>
            <person name="Lee Y.J."/>
            <person name="Pathiraja D."/>
            <person name="Park B."/>
            <person name="Choi I.-G."/>
            <person name="Kim K.D."/>
        </authorList>
    </citation>
    <scope>NUCLEOTIDE SEQUENCE [LARGE SCALE GENOMIC DNA]</scope>
    <source>
        <strain evidence="2">701B-08</strain>
    </source>
</reference>
<dbReference type="CDD" id="cd00038">
    <property type="entry name" value="CAP_ED"/>
    <property type="match status" value="1"/>
</dbReference>
<accession>A0A316WXE6</accession>
<dbReference type="EMBL" id="PPEI02000002">
    <property type="protein sequence ID" value="PWN66124.1"/>
    <property type="molecule type" value="Genomic_DNA"/>
</dbReference>